<dbReference type="Gene3D" id="1.10.150.130">
    <property type="match status" value="1"/>
</dbReference>
<comment type="caution">
    <text evidence="6">The sequence shown here is derived from an EMBL/GenBank/DDBJ whole genome shotgun (WGS) entry which is preliminary data.</text>
</comment>
<evidence type="ECO:0000256" key="3">
    <source>
        <dbReference type="ARBA" id="ARBA00023125"/>
    </source>
</evidence>
<dbReference type="PANTHER" id="PTHR30629">
    <property type="entry name" value="PROPHAGE INTEGRASE"/>
    <property type="match status" value="1"/>
</dbReference>
<dbReference type="CDD" id="cd00801">
    <property type="entry name" value="INT_P4_C"/>
    <property type="match status" value="1"/>
</dbReference>
<keyword evidence="3" id="KW-0238">DNA-binding</keyword>
<dbReference type="Pfam" id="PF22022">
    <property type="entry name" value="Phage_int_M"/>
    <property type="match status" value="1"/>
</dbReference>
<dbReference type="PROSITE" id="PS51898">
    <property type="entry name" value="TYR_RECOMBINASE"/>
    <property type="match status" value="1"/>
</dbReference>
<dbReference type="Pfam" id="PF13356">
    <property type="entry name" value="Arm-DNA-bind_3"/>
    <property type="match status" value="1"/>
</dbReference>
<reference evidence="7" key="1">
    <citation type="journal article" date="2019" name="Int. J. Syst. Evol. Microbiol.">
        <title>The Global Catalogue of Microorganisms (GCM) 10K type strain sequencing project: providing services to taxonomists for standard genome sequencing and annotation.</title>
        <authorList>
            <consortium name="The Broad Institute Genomics Platform"/>
            <consortium name="The Broad Institute Genome Sequencing Center for Infectious Disease"/>
            <person name="Wu L."/>
            <person name="Ma J."/>
        </authorList>
    </citation>
    <scope>NUCLEOTIDE SEQUENCE [LARGE SCALE GENOMIC DNA]</scope>
    <source>
        <strain evidence="7">KCTC 42875</strain>
    </source>
</reference>
<evidence type="ECO:0000313" key="7">
    <source>
        <dbReference type="Proteomes" id="UP001595740"/>
    </source>
</evidence>
<organism evidence="6 7">
    <name type="scientific">Lysobacter cavernae</name>
    <dbReference type="NCBI Taxonomy" id="1685901"/>
    <lineage>
        <taxon>Bacteria</taxon>
        <taxon>Pseudomonadati</taxon>
        <taxon>Pseudomonadota</taxon>
        <taxon>Gammaproteobacteria</taxon>
        <taxon>Lysobacterales</taxon>
        <taxon>Lysobacteraceae</taxon>
        <taxon>Lysobacter</taxon>
    </lineage>
</organism>
<evidence type="ECO:0000256" key="2">
    <source>
        <dbReference type="ARBA" id="ARBA00022908"/>
    </source>
</evidence>
<dbReference type="Pfam" id="PF00589">
    <property type="entry name" value="Phage_integrase"/>
    <property type="match status" value="1"/>
</dbReference>
<dbReference type="EMBL" id="JBHRXK010000001">
    <property type="protein sequence ID" value="MFC3550083.1"/>
    <property type="molecule type" value="Genomic_DNA"/>
</dbReference>
<feature type="domain" description="Tyr recombinase" evidence="5">
    <location>
        <begin position="202"/>
        <end position="383"/>
    </location>
</feature>
<dbReference type="InterPro" id="IPR011010">
    <property type="entry name" value="DNA_brk_join_enz"/>
</dbReference>
<evidence type="ECO:0000259" key="5">
    <source>
        <dbReference type="PROSITE" id="PS51898"/>
    </source>
</evidence>
<accession>A0ABV7RLR9</accession>
<protein>
    <submittedName>
        <fullName evidence="6">Tyrosine-type recombinase/integrase</fullName>
    </submittedName>
</protein>
<dbReference type="Proteomes" id="UP001595740">
    <property type="component" value="Unassembled WGS sequence"/>
</dbReference>
<dbReference type="InterPro" id="IPR050808">
    <property type="entry name" value="Phage_Integrase"/>
</dbReference>
<gene>
    <name evidence="6" type="ORF">ACFOLC_03560</name>
</gene>
<dbReference type="InterPro" id="IPR010998">
    <property type="entry name" value="Integrase_recombinase_N"/>
</dbReference>
<dbReference type="InterPro" id="IPR013762">
    <property type="entry name" value="Integrase-like_cat_sf"/>
</dbReference>
<dbReference type="SUPFAM" id="SSF56349">
    <property type="entry name" value="DNA breaking-rejoining enzymes"/>
    <property type="match status" value="1"/>
</dbReference>
<dbReference type="InterPro" id="IPR002104">
    <property type="entry name" value="Integrase_catalytic"/>
</dbReference>
<comment type="similarity">
    <text evidence="1">Belongs to the 'phage' integrase family.</text>
</comment>
<keyword evidence="4" id="KW-0233">DNA recombination</keyword>
<dbReference type="RefSeq" id="WP_386757565.1">
    <property type="nucleotide sequence ID" value="NZ_JBHRXK010000001.1"/>
</dbReference>
<proteinExistence type="inferred from homology"/>
<dbReference type="InterPro" id="IPR053876">
    <property type="entry name" value="Phage_int_M"/>
</dbReference>
<dbReference type="InterPro" id="IPR025166">
    <property type="entry name" value="Integrase_DNA_bind_dom"/>
</dbReference>
<dbReference type="InterPro" id="IPR038488">
    <property type="entry name" value="Integrase_DNA-bd_sf"/>
</dbReference>
<keyword evidence="2" id="KW-0229">DNA integration</keyword>
<dbReference type="Gene3D" id="1.10.443.10">
    <property type="entry name" value="Intergrase catalytic core"/>
    <property type="match status" value="1"/>
</dbReference>
<name>A0ABV7RLR9_9GAMM</name>
<dbReference type="PANTHER" id="PTHR30629:SF2">
    <property type="entry name" value="PROPHAGE INTEGRASE INTS-RELATED"/>
    <property type="match status" value="1"/>
</dbReference>
<sequence length="403" mass="45685">MKLSETRIRSMKPRDKLYRVADGYGLALEVTPNGSKLWRYRYSWAGKDQMIGLGAYPLISLRAARERHLELRRQLADGVDPARGRTKPVELQRAQDGALFKKVALDWLEERRKDASPKTLQKMATILNGDLIPRLGTESIATLPTSLVVEALKAIQVRAPHMAQKAMTYMHQIVLHAIQKGLREDGKALSLRGVIKLPEATSVPAATDDETLGQVMLAISEYPDPMVKAALEMTAYTALRPGNVVSLRWQMLGEAETVLHIPGKEMKTGKDHFVPLPRQAQEILREARSWPPRKRNYIFPPVAQRTTPHLHRDTLSKALRDNGLRGKHVPHGFRASLRTRAREKFSVDIDLLEAQLAHSKGDATKRAYDRTVFLKERQRVMQDWADFLDEITTAARLQRDRKP</sequence>
<dbReference type="Gene3D" id="3.30.160.390">
    <property type="entry name" value="Integrase, DNA-binding domain"/>
    <property type="match status" value="1"/>
</dbReference>
<evidence type="ECO:0000313" key="6">
    <source>
        <dbReference type="EMBL" id="MFC3550083.1"/>
    </source>
</evidence>
<evidence type="ECO:0000256" key="1">
    <source>
        <dbReference type="ARBA" id="ARBA00008857"/>
    </source>
</evidence>
<keyword evidence="7" id="KW-1185">Reference proteome</keyword>
<evidence type="ECO:0000256" key="4">
    <source>
        <dbReference type="ARBA" id="ARBA00023172"/>
    </source>
</evidence>